<dbReference type="AlphaFoldDB" id="M0A896"/>
<accession>M0A896</accession>
<name>M0A896_9EURY</name>
<reference evidence="3 4" key="1">
    <citation type="journal article" date="2014" name="PLoS Genet.">
        <title>Phylogenetically driven sequencing of extremely halophilic archaea reveals strategies for static and dynamic osmo-response.</title>
        <authorList>
            <person name="Becker E.A."/>
            <person name="Seitzer P.M."/>
            <person name="Tritt A."/>
            <person name="Larsen D."/>
            <person name="Krusor M."/>
            <person name="Yao A.I."/>
            <person name="Wu D."/>
            <person name="Madern D."/>
            <person name="Eisen J.A."/>
            <person name="Darling A.E."/>
            <person name="Facciotti M.T."/>
        </authorList>
    </citation>
    <scope>NUCLEOTIDE SEQUENCE [LARGE SCALE GENOMIC DNA]</scope>
    <source>
        <strain evidence="3 4">JCM 10989</strain>
    </source>
</reference>
<proteinExistence type="inferred from homology"/>
<evidence type="ECO:0000256" key="2">
    <source>
        <dbReference type="SAM" id="MobiDB-lite"/>
    </source>
</evidence>
<dbReference type="STRING" id="1227493.C483_02605"/>
<feature type="compositionally biased region" description="Acidic residues" evidence="2">
    <location>
        <begin position="189"/>
        <end position="207"/>
    </location>
</feature>
<dbReference type="Proteomes" id="UP000011519">
    <property type="component" value="Unassembled WGS sequence"/>
</dbReference>
<evidence type="ECO:0000313" key="4">
    <source>
        <dbReference type="Proteomes" id="UP000011519"/>
    </source>
</evidence>
<feature type="compositionally biased region" description="Low complexity" evidence="2">
    <location>
        <begin position="166"/>
        <end position="175"/>
    </location>
</feature>
<dbReference type="HAMAP" id="MF_01223">
    <property type="entry name" value="UPF0212"/>
    <property type="match status" value="1"/>
</dbReference>
<organism evidence="3 4">
    <name type="scientific">Natrialba hulunbeirensis JCM 10989</name>
    <dbReference type="NCBI Taxonomy" id="1227493"/>
    <lineage>
        <taxon>Archaea</taxon>
        <taxon>Methanobacteriati</taxon>
        <taxon>Methanobacteriota</taxon>
        <taxon>Stenosarchaea group</taxon>
        <taxon>Halobacteria</taxon>
        <taxon>Halobacteriales</taxon>
        <taxon>Natrialbaceae</taxon>
        <taxon>Natrialba</taxon>
    </lineage>
</organism>
<evidence type="ECO:0000313" key="3">
    <source>
        <dbReference type="EMBL" id="ELY94586.1"/>
    </source>
</evidence>
<dbReference type="RefSeq" id="WP_006651777.1">
    <property type="nucleotide sequence ID" value="NZ_AOIM01000010.1"/>
</dbReference>
<dbReference type="NCBIfam" id="NF003035">
    <property type="entry name" value="PRK03922.1"/>
    <property type="match status" value="1"/>
</dbReference>
<comment type="similarity">
    <text evidence="1">Belongs to the UPF0212 family.</text>
</comment>
<dbReference type="PANTHER" id="PTHR42199">
    <property type="entry name" value="UPF0212 PROTEIN MJ0068"/>
    <property type="match status" value="1"/>
</dbReference>
<dbReference type="InterPro" id="IPR007564">
    <property type="entry name" value="UPF0212"/>
</dbReference>
<evidence type="ECO:0000256" key="1">
    <source>
        <dbReference type="HAMAP-Rule" id="MF_01223"/>
    </source>
</evidence>
<feature type="region of interest" description="Disordered" evidence="2">
    <location>
        <begin position="104"/>
        <end position="207"/>
    </location>
</feature>
<dbReference type="PATRIC" id="fig|1227493.4.peg.485"/>
<comment type="caution">
    <text evidence="3">The sequence shown here is derived from an EMBL/GenBank/DDBJ whole genome shotgun (WGS) entry which is preliminary data.</text>
</comment>
<dbReference type="PANTHER" id="PTHR42199:SF1">
    <property type="entry name" value="UPF0212 PROTEIN TK1194"/>
    <property type="match status" value="1"/>
</dbReference>
<gene>
    <name evidence="3" type="ORF">C483_02605</name>
</gene>
<dbReference type="Pfam" id="PF04475">
    <property type="entry name" value="DUF555"/>
    <property type="match status" value="1"/>
</dbReference>
<keyword evidence="4" id="KW-1185">Reference proteome</keyword>
<feature type="compositionally biased region" description="Acidic residues" evidence="2">
    <location>
        <begin position="104"/>
        <end position="152"/>
    </location>
</feature>
<sequence length="207" mass="22624">MNCRVVVEAAVPVFDVETEDEAIRIAISKTGEMLNPDLNYVEINMGERTSPSGEELPPAFIAADEALVALELEMTVFNVEREEHASRIARKEIGQRLENIPLEVEEVEVIEDEDDDDAEDDEDDKDDKEATDETADAGTDDTATDSDDADVGSEERSETDPESASESESSSATSGDETDGGENTRANDGTDEQTDEEILPEFEDLVE</sequence>
<dbReference type="OrthoDB" id="214737at2157"/>
<dbReference type="EMBL" id="AOIM01000010">
    <property type="protein sequence ID" value="ELY94586.1"/>
    <property type="molecule type" value="Genomic_DNA"/>
</dbReference>
<protein>
    <recommendedName>
        <fullName evidence="1">UPF0212 protein C483_02605</fullName>
    </recommendedName>
</protein>